<dbReference type="Proteomes" id="UP000230405">
    <property type="component" value="Unassembled WGS sequence"/>
</dbReference>
<accession>A0A2M7VEX6</accession>
<evidence type="ECO:0008006" key="3">
    <source>
        <dbReference type="Google" id="ProtNLM"/>
    </source>
</evidence>
<sequence length="186" mass="22521">MLEQLFSSRTREKLLYLFLFNGQKRFYVREITRLIGERLNSVRRELANLEKFDLVASVDFDHRKYYYLNQGFILREELANLFIKARLLLQKRIMESIKKYDGIKFLSLLGYFVNDEEAKTDILLIGNMNKKDLSFLIREIEKITHQPIRYTHFTNAEYIYRQTMTDKFLYDLLERKAIILIDKIKK</sequence>
<dbReference type="InterPro" id="IPR036388">
    <property type="entry name" value="WH-like_DNA-bd_sf"/>
</dbReference>
<dbReference type="SUPFAM" id="SSF46785">
    <property type="entry name" value="Winged helix' DNA-binding domain"/>
    <property type="match status" value="1"/>
</dbReference>
<dbReference type="Gene3D" id="1.10.10.10">
    <property type="entry name" value="Winged helix-like DNA-binding domain superfamily/Winged helix DNA-binding domain"/>
    <property type="match status" value="1"/>
</dbReference>
<evidence type="ECO:0000313" key="1">
    <source>
        <dbReference type="EMBL" id="PIZ98927.1"/>
    </source>
</evidence>
<gene>
    <name evidence="1" type="ORF">COX77_03025</name>
</gene>
<comment type="caution">
    <text evidence="1">The sequence shown here is derived from an EMBL/GenBank/DDBJ whole genome shotgun (WGS) entry which is preliminary data.</text>
</comment>
<dbReference type="EMBL" id="PFPO01000056">
    <property type="protein sequence ID" value="PIZ98927.1"/>
    <property type="molecule type" value="Genomic_DNA"/>
</dbReference>
<organism evidence="1 2">
    <name type="scientific">Candidatus Komeilibacteria bacterium CG_4_10_14_0_2_um_filter_37_10</name>
    <dbReference type="NCBI Taxonomy" id="1974470"/>
    <lineage>
        <taxon>Bacteria</taxon>
        <taxon>Candidatus Komeiliibacteriota</taxon>
    </lineage>
</organism>
<name>A0A2M7VEX6_9BACT</name>
<protein>
    <recommendedName>
        <fullName evidence="3">HTH arsR-type domain-containing protein</fullName>
    </recommendedName>
</protein>
<dbReference type="AlphaFoldDB" id="A0A2M7VEX6"/>
<reference evidence="2" key="1">
    <citation type="submission" date="2017-09" db="EMBL/GenBank/DDBJ databases">
        <title>Depth-based differentiation of microbial function through sediment-hosted aquifers and enrichment of novel symbionts in the deep terrestrial subsurface.</title>
        <authorList>
            <person name="Probst A.J."/>
            <person name="Ladd B."/>
            <person name="Jarett J.K."/>
            <person name="Geller-Mcgrath D.E."/>
            <person name="Sieber C.M.K."/>
            <person name="Emerson J.B."/>
            <person name="Anantharaman K."/>
            <person name="Thomas B.C."/>
            <person name="Malmstrom R."/>
            <person name="Stieglmeier M."/>
            <person name="Klingl A."/>
            <person name="Woyke T."/>
            <person name="Ryan C.M."/>
            <person name="Banfield J.F."/>
        </authorList>
    </citation>
    <scope>NUCLEOTIDE SEQUENCE [LARGE SCALE GENOMIC DNA]</scope>
</reference>
<proteinExistence type="predicted"/>
<evidence type="ECO:0000313" key="2">
    <source>
        <dbReference type="Proteomes" id="UP000230405"/>
    </source>
</evidence>
<dbReference type="InterPro" id="IPR036390">
    <property type="entry name" value="WH_DNA-bd_sf"/>
</dbReference>